<protein>
    <submittedName>
        <fullName evidence="2">Uncharacterized protein</fullName>
    </submittedName>
</protein>
<dbReference type="AlphaFoldDB" id="A0AAV7IGR4"/>
<evidence type="ECO:0000313" key="2">
    <source>
        <dbReference type="EMBL" id="KAH0552243.1"/>
    </source>
</evidence>
<keyword evidence="3" id="KW-1185">Reference proteome</keyword>
<organism evidence="2 3">
    <name type="scientific">Cotesia glomerata</name>
    <name type="common">Lepidopteran parasitic wasp</name>
    <name type="synonym">Apanteles glomeratus</name>
    <dbReference type="NCBI Taxonomy" id="32391"/>
    <lineage>
        <taxon>Eukaryota</taxon>
        <taxon>Metazoa</taxon>
        <taxon>Ecdysozoa</taxon>
        <taxon>Arthropoda</taxon>
        <taxon>Hexapoda</taxon>
        <taxon>Insecta</taxon>
        <taxon>Pterygota</taxon>
        <taxon>Neoptera</taxon>
        <taxon>Endopterygota</taxon>
        <taxon>Hymenoptera</taxon>
        <taxon>Apocrita</taxon>
        <taxon>Ichneumonoidea</taxon>
        <taxon>Braconidae</taxon>
        <taxon>Microgastrinae</taxon>
        <taxon>Cotesia</taxon>
    </lineage>
</organism>
<proteinExistence type="predicted"/>
<feature type="region of interest" description="Disordered" evidence="1">
    <location>
        <begin position="29"/>
        <end position="131"/>
    </location>
</feature>
<evidence type="ECO:0000313" key="3">
    <source>
        <dbReference type="Proteomes" id="UP000826195"/>
    </source>
</evidence>
<feature type="compositionally biased region" description="Polar residues" evidence="1">
    <location>
        <begin position="97"/>
        <end position="124"/>
    </location>
</feature>
<dbReference type="Proteomes" id="UP000826195">
    <property type="component" value="Unassembled WGS sequence"/>
</dbReference>
<feature type="compositionally biased region" description="Low complexity" evidence="1">
    <location>
        <begin position="53"/>
        <end position="83"/>
    </location>
</feature>
<accession>A0AAV7IGR4</accession>
<comment type="caution">
    <text evidence="2">The sequence shown here is derived from an EMBL/GenBank/DDBJ whole genome shotgun (WGS) entry which is preliminary data.</text>
</comment>
<evidence type="ECO:0000256" key="1">
    <source>
        <dbReference type="SAM" id="MobiDB-lite"/>
    </source>
</evidence>
<feature type="compositionally biased region" description="Basic and acidic residues" evidence="1">
    <location>
        <begin position="29"/>
        <end position="47"/>
    </location>
</feature>
<name>A0AAV7IGR4_COTGL</name>
<gene>
    <name evidence="2" type="ORF">KQX54_007608</name>
</gene>
<dbReference type="EMBL" id="JAHXZJ010001492">
    <property type="protein sequence ID" value="KAH0552243.1"/>
    <property type="molecule type" value="Genomic_DNA"/>
</dbReference>
<reference evidence="2 3" key="1">
    <citation type="journal article" date="2021" name="J. Hered.">
        <title>A chromosome-level genome assembly of the parasitoid wasp, Cotesia glomerata (Hymenoptera: Braconidae).</title>
        <authorList>
            <person name="Pinto B.J."/>
            <person name="Weis J.J."/>
            <person name="Gamble T."/>
            <person name="Ode P.J."/>
            <person name="Paul R."/>
            <person name="Zaspel J.M."/>
        </authorList>
    </citation>
    <scope>NUCLEOTIDE SEQUENCE [LARGE SCALE GENOMIC DNA]</scope>
    <source>
        <strain evidence="2">CgM1</strain>
    </source>
</reference>
<sequence length="172" mass="20474">MKATAMAVTIQKSEYQKILSRLENLEKRHEERKIIKKPENPEEDHQQYHPHSNFKNKNFNNGGQNYFSRKNSYKNYKNRSNYNPNAVPYPQNPPNRMRNSNRFNSDGSTSTSVSQEKNVQQENDTWIPDYDKEFNRRQPGFYRKIRATVEKMVNNKKAPDSKAPIINHNYYN</sequence>